<feature type="compositionally biased region" description="Polar residues" evidence="1">
    <location>
        <begin position="31"/>
        <end position="42"/>
    </location>
</feature>
<organism evidence="2 3">
    <name type="scientific">Streptomyces mashuensis</name>
    <dbReference type="NCBI Taxonomy" id="33904"/>
    <lineage>
        <taxon>Bacteria</taxon>
        <taxon>Bacillati</taxon>
        <taxon>Actinomycetota</taxon>
        <taxon>Actinomycetes</taxon>
        <taxon>Kitasatosporales</taxon>
        <taxon>Streptomycetaceae</taxon>
        <taxon>Streptomyces</taxon>
    </lineage>
</organism>
<sequence length="144" mass="15047">MTDAHIRPLPADSRMTLASAGPAEGGASGTHKASVQPWTTASGIAEELSHGMDAALGDLSHGHEDFGKGTKGLASAAALKGIMDGWESRLKAVRNECKELGATLQKAGISFSGNDARVKKSFEGMRSKIDHYSQPASRTAKRAD</sequence>
<evidence type="ECO:0000256" key="1">
    <source>
        <dbReference type="SAM" id="MobiDB-lite"/>
    </source>
</evidence>
<protein>
    <submittedName>
        <fullName evidence="2">Uncharacterized protein</fullName>
    </submittedName>
</protein>
<dbReference type="AlphaFoldDB" id="A0A919B2F1"/>
<evidence type="ECO:0000313" key="2">
    <source>
        <dbReference type="EMBL" id="GHF37204.1"/>
    </source>
</evidence>
<feature type="region of interest" description="Disordered" evidence="1">
    <location>
        <begin position="1"/>
        <end position="44"/>
    </location>
</feature>
<dbReference type="Proteomes" id="UP000638313">
    <property type="component" value="Unassembled WGS sequence"/>
</dbReference>
<gene>
    <name evidence="2" type="ORF">GCM10010218_18460</name>
</gene>
<accession>A0A919B2F1</accession>
<proteinExistence type="predicted"/>
<dbReference type="EMBL" id="BNBD01000002">
    <property type="protein sequence ID" value="GHF37204.1"/>
    <property type="molecule type" value="Genomic_DNA"/>
</dbReference>
<comment type="caution">
    <text evidence="2">The sequence shown here is derived from an EMBL/GenBank/DDBJ whole genome shotgun (WGS) entry which is preliminary data.</text>
</comment>
<reference evidence="2" key="1">
    <citation type="journal article" date="2014" name="Int. J. Syst. Evol. Microbiol.">
        <title>Complete genome sequence of Corynebacterium casei LMG S-19264T (=DSM 44701T), isolated from a smear-ripened cheese.</title>
        <authorList>
            <consortium name="US DOE Joint Genome Institute (JGI-PGF)"/>
            <person name="Walter F."/>
            <person name="Albersmeier A."/>
            <person name="Kalinowski J."/>
            <person name="Ruckert C."/>
        </authorList>
    </citation>
    <scope>NUCLEOTIDE SEQUENCE</scope>
    <source>
        <strain evidence="2">JCM 4059</strain>
    </source>
</reference>
<name>A0A919B2F1_9ACTN</name>
<evidence type="ECO:0000313" key="3">
    <source>
        <dbReference type="Proteomes" id="UP000638313"/>
    </source>
</evidence>
<feature type="region of interest" description="Disordered" evidence="1">
    <location>
        <begin position="124"/>
        <end position="144"/>
    </location>
</feature>
<keyword evidence="3" id="KW-1185">Reference proteome</keyword>
<reference evidence="2" key="2">
    <citation type="submission" date="2020-09" db="EMBL/GenBank/DDBJ databases">
        <authorList>
            <person name="Sun Q."/>
            <person name="Ohkuma M."/>
        </authorList>
    </citation>
    <scope>NUCLEOTIDE SEQUENCE</scope>
    <source>
        <strain evidence="2">JCM 4059</strain>
    </source>
</reference>